<feature type="domain" description="IrrE N-terminal-like" evidence="1">
    <location>
        <begin position="195"/>
        <end position="295"/>
    </location>
</feature>
<name>A0ABP9V6M3_9BACT</name>
<evidence type="ECO:0000313" key="3">
    <source>
        <dbReference type="Proteomes" id="UP001424741"/>
    </source>
</evidence>
<dbReference type="InterPro" id="IPR010359">
    <property type="entry name" value="IrrE_HExxH"/>
</dbReference>
<comment type="caution">
    <text evidence="2">The sequence shown here is derived from an EMBL/GenBank/DDBJ whole genome shotgun (WGS) entry which is preliminary data.</text>
</comment>
<reference evidence="2 3" key="1">
    <citation type="submission" date="2024-02" db="EMBL/GenBank/DDBJ databases">
        <title>Rubritalea halochordaticola NBRC 107102.</title>
        <authorList>
            <person name="Ichikawa N."/>
            <person name="Katano-Makiyama Y."/>
            <person name="Hidaka K."/>
        </authorList>
    </citation>
    <scope>NUCLEOTIDE SEQUENCE [LARGE SCALE GENOMIC DNA]</scope>
    <source>
        <strain evidence="2 3">NBRC 107102</strain>
    </source>
</reference>
<dbReference type="RefSeq" id="WP_346190117.1">
    <property type="nucleotide sequence ID" value="NZ_BAABRL010000022.1"/>
</dbReference>
<dbReference type="Proteomes" id="UP001424741">
    <property type="component" value="Unassembled WGS sequence"/>
</dbReference>
<keyword evidence="3" id="KW-1185">Reference proteome</keyword>
<dbReference type="Pfam" id="PF06114">
    <property type="entry name" value="Peptidase_M78"/>
    <property type="match status" value="1"/>
</dbReference>
<organism evidence="2 3">
    <name type="scientific">Rubritalea halochordaticola</name>
    <dbReference type="NCBI Taxonomy" id="714537"/>
    <lineage>
        <taxon>Bacteria</taxon>
        <taxon>Pseudomonadati</taxon>
        <taxon>Verrucomicrobiota</taxon>
        <taxon>Verrucomicrobiia</taxon>
        <taxon>Verrucomicrobiales</taxon>
        <taxon>Rubritaleaceae</taxon>
        <taxon>Rubritalea</taxon>
    </lineage>
</organism>
<sequence length="385" mass="43642">MSRVSVEPSILDWAVSRSGRDLASLGKKFTKLEDWLSGGVHPTLKQLEAFAKATHVPLGYLFLKSPPEEKLPVPDFRTVANQEMRRPSPDLVDTIHEMQRRQNWMRDYMLDLGAYPLPFIGSATTTTPIKELAARIRETLNLEPLWARKHSTWESALDAFKSAIQRARILVFSNGIVGNNTHRALDAQEFRGFVLSDDLAPLIFLNNADAKSARMFTLAHELVHLWLGENALFNLADLMPFDTGIEVYCNKVAGEFLIPADLLADEWSRAARQDDPYNRLARYFKVSSLVVARRCLDLGLIDREEYLAHYRQSIERFEQEKEEREGGGNYYATAGSRMDPNYANAIHHAVKSGTLLPTHAQRLTGMSGRSFDKYFQAEGWKGRGK</sequence>
<gene>
    <name evidence="2" type="ORF">Rhal01_03841</name>
</gene>
<accession>A0ABP9V6M3</accession>
<evidence type="ECO:0000259" key="1">
    <source>
        <dbReference type="Pfam" id="PF06114"/>
    </source>
</evidence>
<protein>
    <recommendedName>
        <fullName evidence="1">IrrE N-terminal-like domain-containing protein</fullName>
    </recommendedName>
</protein>
<dbReference type="PANTHER" id="PTHR43236">
    <property type="entry name" value="ANTITOXIN HIGA1"/>
    <property type="match status" value="1"/>
</dbReference>
<proteinExistence type="predicted"/>
<dbReference type="PANTHER" id="PTHR43236:SF2">
    <property type="entry name" value="BLL0069 PROTEIN"/>
    <property type="match status" value="1"/>
</dbReference>
<dbReference type="Gene3D" id="1.10.10.2910">
    <property type="match status" value="1"/>
</dbReference>
<evidence type="ECO:0000313" key="2">
    <source>
        <dbReference type="EMBL" id="GAA5497645.1"/>
    </source>
</evidence>
<dbReference type="EMBL" id="BAABRL010000022">
    <property type="protein sequence ID" value="GAA5497645.1"/>
    <property type="molecule type" value="Genomic_DNA"/>
</dbReference>
<dbReference type="InterPro" id="IPR052345">
    <property type="entry name" value="Rad_response_metalloprotease"/>
</dbReference>